<name>A0A3M8AWB6_9BACL</name>
<accession>A0A3M8AWB6</accession>
<keyword evidence="5" id="KW-1185">Reference proteome</keyword>
<dbReference type="Proteomes" id="UP000276178">
    <property type="component" value="Unassembled WGS sequence"/>
</dbReference>
<sequence length="158" mass="17849">MTNSTYSTALTLWLTIQERFHKTAKSMPEQDLTLGLGPASIGYMLRHNAEVEYMFAEWFFGRSIPADVELLTKNGPVEGRQFTNLQELADFMTASNEHLLEGMKSLSEEAWHTPVNTPLGSSTPLEALGRLMYHTGIHAGQISQIQKAFHTREKERTH</sequence>
<dbReference type="InterPro" id="IPR024775">
    <property type="entry name" value="DinB-like"/>
</dbReference>
<dbReference type="RefSeq" id="WP_005836091.1">
    <property type="nucleotide sequence ID" value="NZ_BJOD01000014.1"/>
</dbReference>
<dbReference type="Proteomes" id="UP000317180">
    <property type="component" value="Unassembled WGS sequence"/>
</dbReference>
<dbReference type="GeneID" id="82813015"/>
<dbReference type="Pfam" id="PF12867">
    <property type="entry name" value="DinB_2"/>
    <property type="match status" value="1"/>
</dbReference>
<evidence type="ECO:0000313" key="5">
    <source>
        <dbReference type="Proteomes" id="UP000317180"/>
    </source>
</evidence>
<evidence type="ECO:0000259" key="1">
    <source>
        <dbReference type="Pfam" id="PF12867"/>
    </source>
</evidence>
<evidence type="ECO:0000313" key="3">
    <source>
        <dbReference type="EMBL" id="RNB55370.1"/>
    </source>
</evidence>
<gene>
    <name evidence="2" type="ORF">BAG01nite_16880</name>
    <name evidence="3" type="ORF">EB820_11590</name>
</gene>
<dbReference type="AlphaFoldDB" id="A0A3M8AWB6"/>
<organism evidence="3 4">
    <name type="scientific">Brevibacillus agri</name>
    <dbReference type="NCBI Taxonomy" id="51101"/>
    <lineage>
        <taxon>Bacteria</taxon>
        <taxon>Bacillati</taxon>
        <taxon>Bacillota</taxon>
        <taxon>Bacilli</taxon>
        <taxon>Bacillales</taxon>
        <taxon>Paenibacillaceae</taxon>
        <taxon>Brevibacillus</taxon>
    </lineage>
</organism>
<evidence type="ECO:0000313" key="2">
    <source>
        <dbReference type="EMBL" id="GED25586.1"/>
    </source>
</evidence>
<evidence type="ECO:0000313" key="4">
    <source>
        <dbReference type="Proteomes" id="UP000276178"/>
    </source>
</evidence>
<protein>
    <submittedName>
        <fullName evidence="3">DinB family protein</fullName>
    </submittedName>
</protein>
<comment type="caution">
    <text evidence="3">The sequence shown here is derived from an EMBL/GenBank/DDBJ whole genome shotgun (WGS) entry which is preliminary data.</text>
</comment>
<feature type="domain" description="DinB-like" evidence="1">
    <location>
        <begin position="17"/>
        <end position="142"/>
    </location>
</feature>
<dbReference type="OrthoDB" id="824606at2"/>
<dbReference type="EMBL" id="BJOD01000014">
    <property type="protein sequence ID" value="GED25586.1"/>
    <property type="molecule type" value="Genomic_DNA"/>
</dbReference>
<proteinExistence type="predicted"/>
<dbReference type="InterPro" id="IPR034660">
    <property type="entry name" value="DinB/YfiT-like"/>
</dbReference>
<reference evidence="3 4" key="1">
    <citation type="submission" date="2018-10" db="EMBL/GenBank/DDBJ databases">
        <title>Phylogenomics of Brevibacillus.</title>
        <authorList>
            <person name="Dunlap C."/>
        </authorList>
    </citation>
    <scope>NUCLEOTIDE SEQUENCE [LARGE SCALE GENOMIC DNA]</scope>
    <source>
        <strain evidence="3 4">NRRL NRS 1219</strain>
    </source>
</reference>
<dbReference type="SUPFAM" id="SSF109854">
    <property type="entry name" value="DinB/YfiT-like putative metalloenzymes"/>
    <property type="match status" value="1"/>
</dbReference>
<reference evidence="2 5" key="2">
    <citation type="submission" date="2019-06" db="EMBL/GenBank/DDBJ databases">
        <title>Whole genome shotgun sequence of Brevibacillus agri NBRC 15538.</title>
        <authorList>
            <person name="Hosoyama A."/>
            <person name="Uohara A."/>
            <person name="Ohji S."/>
            <person name="Ichikawa N."/>
        </authorList>
    </citation>
    <scope>NUCLEOTIDE SEQUENCE [LARGE SCALE GENOMIC DNA]</scope>
    <source>
        <strain evidence="2 5">NBRC 15538</strain>
    </source>
</reference>
<dbReference type="Gene3D" id="1.20.120.450">
    <property type="entry name" value="dinb family like domain"/>
    <property type="match status" value="1"/>
</dbReference>
<dbReference type="EMBL" id="RHHN01000035">
    <property type="protein sequence ID" value="RNB55370.1"/>
    <property type="molecule type" value="Genomic_DNA"/>
</dbReference>